<keyword evidence="6 9" id="KW-0862">Zinc</keyword>
<accession>A0A087SGW9</accession>
<dbReference type="AlphaFoldDB" id="A0A087SGW9"/>
<evidence type="ECO:0000256" key="2">
    <source>
        <dbReference type="ARBA" id="ARBA00004666"/>
    </source>
</evidence>
<dbReference type="InterPro" id="IPR018050">
    <property type="entry name" value="Pmannose_isomerase-type1_CS"/>
</dbReference>
<dbReference type="GO" id="GO:0009298">
    <property type="term" value="P:GDP-mannose biosynthetic process"/>
    <property type="evidence" value="ECO:0007669"/>
    <property type="project" value="UniProtKB-UniPathway"/>
</dbReference>
<dbReference type="InterPro" id="IPR001250">
    <property type="entry name" value="Man6P_Isoase-1"/>
</dbReference>
<dbReference type="Pfam" id="PF20511">
    <property type="entry name" value="PMI_typeI_cat"/>
    <property type="match status" value="1"/>
</dbReference>
<dbReference type="InterPro" id="IPR046457">
    <property type="entry name" value="PMI_typeI_cat"/>
</dbReference>
<feature type="domain" description="Phosphomannose isomerase type I catalytic" evidence="10">
    <location>
        <begin position="22"/>
        <end position="165"/>
    </location>
</feature>
<feature type="binding site" evidence="9">
    <location>
        <position position="233"/>
    </location>
    <ligand>
        <name>Zn(2+)</name>
        <dbReference type="ChEBI" id="CHEBI:29105"/>
    </ligand>
</feature>
<dbReference type="Gene3D" id="2.60.120.10">
    <property type="entry name" value="Jelly Rolls"/>
    <property type="match status" value="2"/>
</dbReference>
<name>A0A087SGW9_AUXPR</name>
<feature type="binding site" evidence="9">
    <location>
        <position position="122"/>
    </location>
    <ligand>
        <name>Zn(2+)</name>
        <dbReference type="ChEBI" id="CHEBI:29105"/>
    </ligand>
</feature>
<protein>
    <recommendedName>
        <fullName evidence="4">mannose-6-phosphate isomerase</fullName>
        <ecNumber evidence="4">5.3.1.8</ecNumber>
    </recommendedName>
</protein>
<evidence type="ECO:0000313" key="11">
    <source>
        <dbReference type="EMBL" id="KFM24973.1"/>
    </source>
</evidence>
<dbReference type="eggNOG" id="KOG2757">
    <property type="taxonomic scope" value="Eukaryota"/>
</dbReference>
<dbReference type="GO" id="GO:0008270">
    <property type="term" value="F:zinc ion binding"/>
    <property type="evidence" value="ECO:0007669"/>
    <property type="project" value="InterPro"/>
</dbReference>
<feature type="active site" evidence="8">
    <location>
        <position position="252"/>
    </location>
</feature>
<evidence type="ECO:0000256" key="1">
    <source>
        <dbReference type="ARBA" id="ARBA00000757"/>
    </source>
</evidence>
<dbReference type="GO" id="GO:0005975">
    <property type="term" value="P:carbohydrate metabolic process"/>
    <property type="evidence" value="ECO:0007669"/>
    <property type="project" value="InterPro"/>
</dbReference>
<dbReference type="Proteomes" id="UP000028924">
    <property type="component" value="Unassembled WGS sequence"/>
</dbReference>
<feature type="binding site" evidence="9">
    <location>
        <position position="124"/>
    </location>
    <ligand>
        <name>Zn(2+)</name>
        <dbReference type="ChEBI" id="CHEBI:29105"/>
    </ligand>
</feature>
<gene>
    <name evidence="11" type="ORF">F751_1852</name>
</gene>
<evidence type="ECO:0000313" key="12">
    <source>
        <dbReference type="Proteomes" id="UP000028924"/>
    </source>
</evidence>
<evidence type="ECO:0000256" key="7">
    <source>
        <dbReference type="ARBA" id="ARBA00023235"/>
    </source>
</evidence>
<evidence type="ECO:0000256" key="3">
    <source>
        <dbReference type="ARBA" id="ARBA00010772"/>
    </source>
</evidence>
<dbReference type="OrthoDB" id="6605218at2759"/>
<sequence length="393" mass="40947">MVTLSVQAPVAPHANGVAHDGLYRLQCKAQTYAWGLPMDESEVARLCLADGQMLDPSLPYAELWMGTHPSAPSTLAAPSGQPLSDLLQRHPELLGAAAPAFGIRGLPFLFKVLSIGSALSIQSHPDKALAARLHAERPDVYPDANHKPEMVLALTRCEALCGFAPAEELAGTLAAVPELRAMEGGAGRHARDALALHLAAQYPRDVGVLAALTLNHVTLEAGEALALPANLPHAYLAGQALEAMAESDNVIRAGLTPKLRDAAVLCASLSYDQARPEVLRGERCGGDVGAGEAKAAGEHGLRRYRPSQPFPEFEVWTGRAAPGTKLRLAPAAGPALLLVRRGEARAGARRLGPGHAFFLAAGRGMDLEVAAGGQDLEIAAAACNGMGFGSGEA</sequence>
<dbReference type="RefSeq" id="XP_011397861.1">
    <property type="nucleotide sequence ID" value="XM_011399559.1"/>
</dbReference>
<comment type="cofactor">
    <cofactor evidence="9">
        <name>Zn(2+)</name>
        <dbReference type="ChEBI" id="CHEBI:29105"/>
    </cofactor>
    <text evidence="9">Binds 1 zinc ion per subunit.</text>
</comment>
<dbReference type="PRINTS" id="PR00714">
    <property type="entry name" value="MAN6PISMRASE"/>
</dbReference>
<dbReference type="NCBIfam" id="TIGR00218">
    <property type="entry name" value="manA"/>
    <property type="match status" value="1"/>
</dbReference>
<dbReference type="PANTHER" id="PTHR10309">
    <property type="entry name" value="MANNOSE-6-PHOSPHATE ISOMERASE"/>
    <property type="match status" value="1"/>
</dbReference>
<dbReference type="InterPro" id="IPR011051">
    <property type="entry name" value="RmlC_Cupin_sf"/>
</dbReference>
<dbReference type="EMBL" id="KL662111">
    <property type="protein sequence ID" value="KFM24973.1"/>
    <property type="molecule type" value="Genomic_DNA"/>
</dbReference>
<dbReference type="CDD" id="cd07011">
    <property type="entry name" value="cupin_PMI_type_I_N"/>
    <property type="match status" value="1"/>
</dbReference>
<evidence type="ECO:0000256" key="9">
    <source>
        <dbReference type="PIRSR" id="PIRSR001480-2"/>
    </source>
</evidence>
<comment type="similarity">
    <text evidence="3">Belongs to the mannose-6-phosphate isomerase type 1 family.</text>
</comment>
<comment type="catalytic activity">
    <reaction evidence="1">
        <text>D-mannose 6-phosphate = D-fructose 6-phosphate</text>
        <dbReference type="Rhea" id="RHEA:12356"/>
        <dbReference type="ChEBI" id="CHEBI:58735"/>
        <dbReference type="ChEBI" id="CHEBI:61527"/>
        <dbReference type="EC" id="5.3.1.8"/>
    </reaction>
</comment>
<dbReference type="STRING" id="3075.A0A087SGW9"/>
<evidence type="ECO:0000259" key="10">
    <source>
        <dbReference type="Pfam" id="PF20511"/>
    </source>
</evidence>
<dbReference type="InterPro" id="IPR016305">
    <property type="entry name" value="Mannose-6-P_Isomerase"/>
</dbReference>
<dbReference type="InterPro" id="IPR014710">
    <property type="entry name" value="RmlC-like_jellyroll"/>
</dbReference>
<feature type="binding site" evidence="9">
    <location>
        <position position="149"/>
    </location>
    <ligand>
        <name>Zn(2+)</name>
        <dbReference type="ChEBI" id="CHEBI:29105"/>
    </ligand>
</feature>
<reference evidence="11 12" key="1">
    <citation type="journal article" date="2014" name="BMC Genomics">
        <title>Oil accumulation mechanisms of the oleaginous microalga Chlorella protothecoides revealed through its genome, transcriptomes, and proteomes.</title>
        <authorList>
            <person name="Gao C."/>
            <person name="Wang Y."/>
            <person name="Shen Y."/>
            <person name="Yan D."/>
            <person name="He X."/>
            <person name="Dai J."/>
            <person name="Wu Q."/>
        </authorList>
    </citation>
    <scope>NUCLEOTIDE SEQUENCE [LARGE SCALE GENOMIC DNA]</scope>
    <source>
        <strain evidence="11 12">0710</strain>
    </source>
</reference>
<dbReference type="PIRSF" id="PIRSF001480">
    <property type="entry name" value="Mannose-6-phosphate_isomerase"/>
    <property type="match status" value="1"/>
</dbReference>
<dbReference type="GO" id="GO:0004476">
    <property type="term" value="F:mannose-6-phosphate isomerase activity"/>
    <property type="evidence" value="ECO:0007669"/>
    <property type="project" value="UniProtKB-EC"/>
</dbReference>
<dbReference type="GO" id="GO:0005829">
    <property type="term" value="C:cytosol"/>
    <property type="evidence" value="ECO:0007669"/>
    <property type="project" value="TreeGrafter"/>
</dbReference>
<evidence type="ECO:0000256" key="4">
    <source>
        <dbReference type="ARBA" id="ARBA00011956"/>
    </source>
</evidence>
<evidence type="ECO:0000256" key="5">
    <source>
        <dbReference type="ARBA" id="ARBA00022723"/>
    </source>
</evidence>
<comment type="pathway">
    <text evidence="2">Nucleotide-sugar biosynthesis; GDP-alpha-D-mannose biosynthesis; alpha-D-mannose 1-phosphate from D-fructose 6-phosphate: step 1/2.</text>
</comment>
<dbReference type="SUPFAM" id="SSF51182">
    <property type="entry name" value="RmlC-like cupins"/>
    <property type="match status" value="1"/>
</dbReference>
<evidence type="ECO:0000256" key="6">
    <source>
        <dbReference type="ARBA" id="ARBA00022833"/>
    </source>
</evidence>
<keyword evidence="5 9" id="KW-0479">Metal-binding</keyword>
<keyword evidence="7 11" id="KW-0413">Isomerase</keyword>
<keyword evidence="12" id="KW-1185">Reference proteome</keyword>
<dbReference type="GeneID" id="23613243"/>
<dbReference type="PROSITE" id="PS00965">
    <property type="entry name" value="PMI_I_1"/>
    <property type="match status" value="1"/>
</dbReference>
<proteinExistence type="inferred from homology"/>
<dbReference type="PANTHER" id="PTHR10309:SF0">
    <property type="entry name" value="MANNOSE-6-PHOSPHATE ISOMERASE"/>
    <property type="match status" value="1"/>
</dbReference>
<dbReference type="UniPathway" id="UPA00126">
    <property type="reaction ID" value="UER00423"/>
</dbReference>
<dbReference type="KEGG" id="apro:F751_1852"/>
<dbReference type="Gene3D" id="1.10.441.10">
    <property type="entry name" value="Phosphomannose Isomerase, domain 2"/>
    <property type="match status" value="1"/>
</dbReference>
<dbReference type="PROSITE" id="PS00966">
    <property type="entry name" value="PMI_I_2"/>
    <property type="match status" value="1"/>
</dbReference>
<dbReference type="EC" id="5.3.1.8" evidence="4"/>
<evidence type="ECO:0000256" key="8">
    <source>
        <dbReference type="PIRSR" id="PIRSR001480-1"/>
    </source>
</evidence>
<organism evidence="11 12">
    <name type="scientific">Auxenochlorella protothecoides</name>
    <name type="common">Green microalga</name>
    <name type="synonym">Chlorella protothecoides</name>
    <dbReference type="NCBI Taxonomy" id="3075"/>
    <lineage>
        <taxon>Eukaryota</taxon>
        <taxon>Viridiplantae</taxon>
        <taxon>Chlorophyta</taxon>
        <taxon>core chlorophytes</taxon>
        <taxon>Trebouxiophyceae</taxon>
        <taxon>Chlorellales</taxon>
        <taxon>Chlorellaceae</taxon>
        <taxon>Auxenochlorella</taxon>
    </lineage>
</organism>